<dbReference type="OrthoDB" id="9787572at2"/>
<dbReference type="Proteomes" id="UP000600220">
    <property type="component" value="Unassembled WGS sequence"/>
</dbReference>
<dbReference type="EMBL" id="CP066884">
    <property type="protein sequence ID" value="QQM99087.1"/>
    <property type="molecule type" value="Genomic_DNA"/>
</dbReference>
<dbReference type="EMBL" id="QEIT01000030">
    <property type="protein sequence ID" value="PWZ75201.1"/>
    <property type="molecule type" value="Genomic_DNA"/>
</dbReference>
<dbReference type="InterPro" id="IPR036412">
    <property type="entry name" value="HAD-like_sf"/>
</dbReference>
<reference evidence="6" key="3">
    <citation type="journal article" date="2018" name="Vet. Microbiol.">
        <title>Molecular epidemiology of methicillin-resistant staphylococci amongst veterinary personnel, personnel-owned pets, patients and the hospital environment of two companion animal veterinary hospitals.</title>
        <authorList>
            <person name="Worthing K.A."/>
            <person name="Brown J."/>
            <person name="Gerber L."/>
            <person name="Abraham S."/>
            <person name="Trott D."/>
            <person name="Norris J.M."/>
        </authorList>
    </citation>
    <scope>NUCLEOTIDE SEQUENCE [LARGE SCALE GENOMIC DNA]</scope>
    <source>
        <strain evidence="6">ST496-2</strain>
    </source>
</reference>
<dbReference type="InterPro" id="IPR023214">
    <property type="entry name" value="HAD_sf"/>
</dbReference>
<dbReference type="NCBIfam" id="TIGR01668">
    <property type="entry name" value="YqeG_hyp_ppase"/>
    <property type="match status" value="1"/>
</dbReference>
<dbReference type="EMBL" id="QQPC01000009">
    <property type="protein sequence ID" value="REA83793.1"/>
    <property type="molecule type" value="Genomic_DNA"/>
</dbReference>
<dbReference type="PANTHER" id="PTHR43434:SF1">
    <property type="entry name" value="PHOSPHOGLYCOLATE PHOSPHATASE"/>
    <property type="match status" value="1"/>
</dbReference>
<keyword evidence="8" id="KW-1185">Reference proteome</keyword>
<reference evidence="2 5" key="1">
    <citation type="journal article" date="2018" name="Vet. Microbiol.">
        <title>Clonal diversity and geographic distribution of methicillin-resistant Staphylococcus pseudintermedius from Australian animals: Discovery of novel sequence types.</title>
        <authorList>
            <person name="Worthing K.A."/>
            <person name="Abraham S."/>
            <person name="Coombs G.W."/>
            <person name="Pang S."/>
            <person name="Saputra S."/>
            <person name="Jordan D."/>
            <person name="Trott D.J."/>
            <person name="Norris J.M."/>
        </authorList>
    </citation>
    <scope>NUCLEOTIDE SEQUENCE [LARGE SCALE GENOMIC DNA]</scope>
    <source>
        <strain evidence="2 5">ST525 1</strain>
    </source>
</reference>
<sequence>MGIIKQLFLPNQYVNSIYEIDFDKLKQLNIKGIITDLDNTLVGWDEAQPTPKVENWFKTIDEQGFKVTVVSNNNEQRVKSFCQNLKVDYIFKAQKPRGKALRRATEQMGMQKDEVVVIGDQMLTDVFGGNRHGLYTIMVVPVKNSDGFITKFNRLVERRLLKHFKRKGYIKWEES</sequence>
<dbReference type="Proteomes" id="UP000256409">
    <property type="component" value="Unassembled WGS sequence"/>
</dbReference>
<dbReference type="AlphaFoldDB" id="A0A166PTY5"/>
<dbReference type="Pfam" id="PF13419">
    <property type="entry name" value="HAD_2"/>
    <property type="match status" value="1"/>
</dbReference>
<evidence type="ECO:0000313" key="3">
    <source>
        <dbReference type="EMBL" id="QQM99087.1"/>
    </source>
</evidence>
<dbReference type="InterPro" id="IPR010021">
    <property type="entry name" value="PGPP1/Gep4"/>
</dbReference>
<evidence type="ECO:0000313" key="4">
    <source>
        <dbReference type="EMBL" id="REA83793.1"/>
    </source>
</evidence>
<organism evidence="2 5">
    <name type="scientific">Staphylococcus pseudintermedius</name>
    <dbReference type="NCBI Taxonomy" id="283734"/>
    <lineage>
        <taxon>Bacteria</taxon>
        <taxon>Bacillati</taxon>
        <taxon>Bacillota</taxon>
        <taxon>Bacilli</taxon>
        <taxon>Bacillales</taxon>
        <taxon>Staphylococcaceae</taxon>
        <taxon>Staphylococcus</taxon>
        <taxon>Staphylococcus intermedius group</taxon>
    </lineage>
</organism>
<dbReference type="GO" id="GO:0008967">
    <property type="term" value="F:phosphoglycolate phosphatase activity"/>
    <property type="evidence" value="ECO:0007669"/>
    <property type="project" value="TreeGrafter"/>
</dbReference>
<dbReference type="FunFam" id="3.40.50.1000:FF:000067">
    <property type="entry name" value="HAD phosphatase, family IIIA"/>
    <property type="match status" value="1"/>
</dbReference>
<dbReference type="NCBIfam" id="TIGR01549">
    <property type="entry name" value="HAD-SF-IA-v1"/>
    <property type="match status" value="1"/>
</dbReference>
<dbReference type="InterPro" id="IPR041492">
    <property type="entry name" value="HAD_2"/>
</dbReference>
<dbReference type="NCBIfam" id="TIGR01662">
    <property type="entry name" value="HAD-SF-IIIA"/>
    <property type="match status" value="1"/>
</dbReference>
<dbReference type="InterPro" id="IPR006439">
    <property type="entry name" value="HAD-SF_hydro_IA"/>
</dbReference>
<dbReference type="CDD" id="cd16416">
    <property type="entry name" value="HAD_BsYqeG-like"/>
    <property type="match status" value="1"/>
</dbReference>
<dbReference type="EMBL" id="AAXKXX010000001">
    <property type="protein sequence ID" value="EGQ4383828.1"/>
    <property type="molecule type" value="Genomic_DNA"/>
</dbReference>
<dbReference type="RefSeq" id="WP_014613759.1">
    <property type="nucleotide sequence ID" value="NZ_AP019372.1"/>
</dbReference>
<evidence type="ECO:0000313" key="8">
    <source>
        <dbReference type="Proteomes" id="UP000600220"/>
    </source>
</evidence>
<evidence type="ECO:0000313" key="2">
    <source>
        <dbReference type="EMBL" id="PWZ75201.1"/>
    </source>
</evidence>
<reference evidence="4" key="2">
    <citation type="journal article" date="2018" name="Vet. Microbiol.">
        <title>Methicillin-resistant staphylococci amongst veterinary personnel, personnel-owned pets, patients and the hospital environment of two small animal veterinary hospitals.</title>
        <authorList>
            <person name="Worthing K.A."/>
            <person name="Brown J."/>
            <person name="Gerber L."/>
            <person name="Abraham S."/>
            <person name="Trott D."/>
            <person name="Norris J.M."/>
        </authorList>
    </citation>
    <scope>NUCLEOTIDE SEQUENCE</scope>
    <source>
        <strain evidence="4">ST496-2</strain>
    </source>
</reference>
<dbReference type="OMA" id="ETDKWNT"/>
<dbReference type="Proteomes" id="UP000246800">
    <property type="component" value="Unassembled WGS sequence"/>
</dbReference>
<evidence type="ECO:0000313" key="6">
    <source>
        <dbReference type="Proteomes" id="UP000256409"/>
    </source>
</evidence>
<dbReference type="InterPro" id="IPR050155">
    <property type="entry name" value="HAD-like_hydrolase_sf"/>
</dbReference>
<reference evidence="3 7" key="5">
    <citation type="submission" date="2020-12" db="EMBL/GenBank/DDBJ databases">
        <title>Whole genome sequencing and de novo assembly of Staphylococcus pseudintermedius: a novel pangenome approach to unravel pathogenesis of canine pyoderma.</title>
        <authorList>
            <person name="Ferrer L."/>
            <person name="Perez D."/>
            <person name="Fonticoba R."/>
            <person name="Vines J."/>
            <person name="Fabregas N."/>
            <person name="Madronero S."/>
            <person name="Meroni G."/>
            <person name="Martino P."/>
            <person name="Martinez S."/>
            <person name="Cusco A."/>
            <person name="Migura L."/>
            <person name="Francino O."/>
        </authorList>
    </citation>
    <scope>NUCLEOTIDE SEQUENCE [LARGE SCALE GENOMIC DNA]</scope>
    <source>
        <strain evidence="3 7">HSP080</strain>
    </source>
</reference>
<dbReference type="GO" id="GO:0006281">
    <property type="term" value="P:DNA repair"/>
    <property type="evidence" value="ECO:0007669"/>
    <property type="project" value="TreeGrafter"/>
</dbReference>
<evidence type="ECO:0000313" key="5">
    <source>
        <dbReference type="Proteomes" id="UP000246800"/>
    </source>
</evidence>
<dbReference type="SUPFAM" id="SSF56784">
    <property type="entry name" value="HAD-like"/>
    <property type="match status" value="1"/>
</dbReference>
<gene>
    <name evidence="2" type="ORF">DD902_06510</name>
    <name evidence="4" type="ORF">DV961_01625</name>
    <name evidence="1" type="ORF">EGV54_01760</name>
    <name evidence="3" type="ORF">JGZ15_05715</name>
</gene>
<reference evidence="1 8" key="4">
    <citation type="submission" date="2018-11" db="EMBL/GenBank/DDBJ databases">
        <authorList>
            <consortium name="Veterinary Laboratory Investigation and Response Network"/>
        </authorList>
    </citation>
    <scope>NUCLEOTIDE SEQUENCE [LARGE SCALE GENOMIC DNA]</scope>
    <source>
        <strain evidence="1 8">SPSE-18-VL-LA-PA-Ryan-0021</strain>
    </source>
</reference>
<protein>
    <submittedName>
        <fullName evidence="2">YqeG family HAD IIIA-type phosphatase</fullName>
    </submittedName>
</protein>
<accession>A0A166PTY5</accession>
<dbReference type="Proteomes" id="UP000595859">
    <property type="component" value="Chromosome"/>
</dbReference>
<dbReference type="GO" id="GO:0008962">
    <property type="term" value="F:phosphatidylglycerophosphatase activity"/>
    <property type="evidence" value="ECO:0007669"/>
    <property type="project" value="InterPro"/>
</dbReference>
<evidence type="ECO:0000313" key="7">
    <source>
        <dbReference type="Proteomes" id="UP000595859"/>
    </source>
</evidence>
<dbReference type="eggNOG" id="COG2179">
    <property type="taxonomic scope" value="Bacteria"/>
</dbReference>
<dbReference type="InterPro" id="IPR006549">
    <property type="entry name" value="HAD-SF_hydro_IIIA"/>
</dbReference>
<name>A0A166PTY5_STAPS</name>
<dbReference type="GeneID" id="93822994"/>
<evidence type="ECO:0000313" key="1">
    <source>
        <dbReference type="EMBL" id="EGQ4383828.1"/>
    </source>
</evidence>
<dbReference type="PANTHER" id="PTHR43434">
    <property type="entry name" value="PHOSPHOGLYCOLATE PHOSPHATASE"/>
    <property type="match status" value="1"/>
</dbReference>
<proteinExistence type="predicted"/>
<dbReference type="Gene3D" id="3.40.50.1000">
    <property type="entry name" value="HAD superfamily/HAD-like"/>
    <property type="match status" value="1"/>
</dbReference>